<feature type="binding site" evidence="10">
    <location>
        <position position="85"/>
    </location>
    <ligand>
        <name>NAD(+)</name>
        <dbReference type="ChEBI" id="CHEBI:57540"/>
    </ligand>
</feature>
<dbReference type="Gene3D" id="3.40.50.720">
    <property type="entry name" value="NAD(P)-binding Rossmann-like Domain"/>
    <property type="match status" value="2"/>
</dbReference>
<evidence type="ECO:0000256" key="7">
    <source>
        <dbReference type="PIRNR" id="PIRNR000124"/>
    </source>
</evidence>
<keyword evidence="4 7" id="KW-0560">Oxidoreductase</keyword>
<dbReference type="InterPro" id="IPR001732">
    <property type="entry name" value="UDP-Glc/GDP-Man_DH_N"/>
</dbReference>
<gene>
    <name evidence="12" type="ORF">EII10_04270</name>
</gene>
<dbReference type="InterPro" id="IPR036291">
    <property type="entry name" value="NAD(P)-bd_dom_sf"/>
</dbReference>
<feature type="binding site" evidence="10">
    <location>
        <position position="35"/>
    </location>
    <ligand>
        <name>NAD(+)</name>
        <dbReference type="ChEBI" id="CHEBI:57540"/>
    </ligand>
</feature>
<evidence type="ECO:0000256" key="2">
    <source>
        <dbReference type="ARBA" id="ARBA00006601"/>
    </source>
</evidence>
<evidence type="ECO:0000256" key="3">
    <source>
        <dbReference type="ARBA" id="ARBA00012954"/>
    </source>
</evidence>
<dbReference type="AlphaFoldDB" id="A0A3P1V713"/>
<proteinExistence type="inferred from homology"/>
<dbReference type="NCBIfam" id="TIGR03026">
    <property type="entry name" value="NDP-sugDHase"/>
    <property type="match status" value="1"/>
</dbReference>
<evidence type="ECO:0000256" key="4">
    <source>
        <dbReference type="ARBA" id="ARBA00023002"/>
    </source>
</evidence>
<feature type="binding site" evidence="9">
    <location>
        <begin position="255"/>
        <end position="259"/>
    </location>
    <ligand>
        <name>substrate</name>
    </ligand>
</feature>
<dbReference type="Pfam" id="PF03720">
    <property type="entry name" value="UDPG_MGDP_dh_C"/>
    <property type="match status" value="1"/>
</dbReference>
<dbReference type="EC" id="1.1.1.22" evidence="3 7"/>
<dbReference type="Pfam" id="PF03721">
    <property type="entry name" value="UDPG_MGDP_dh_N"/>
    <property type="match status" value="1"/>
</dbReference>
<dbReference type="InterPro" id="IPR008927">
    <property type="entry name" value="6-PGluconate_DH-like_C_sf"/>
</dbReference>
<feature type="binding site" evidence="9">
    <location>
        <position position="329"/>
    </location>
    <ligand>
        <name>substrate</name>
    </ligand>
</feature>
<evidence type="ECO:0000256" key="9">
    <source>
        <dbReference type="PIRSR" id="PIRSR500134-2"/>
    </source>
</evidence>
<dbReference type="PIRSF" id="PIRSF000124">
    <property type="entry name" value="UDPglc_GDPman_dh"/>
    <property type="match status" value="1"/>
</dbReference>
<dbReference type="UniPathway" id="UPA00038">
    <property type="reaction ID" value="UER00491"/>
</dbReference>
<reference evidence="12 13" key="1">
    <citation type="submission" date="2018-11" db="EMBL/GenBank/DDBJ databases">
        <title>Genomes From Bacteria Associated with the Canine Oral Cavity: a Test Case for Automated Genome-Based Taxonomic Assignment.</title>
        <authorList>
            <person name="Coil D.A."/>
            <person name="Jospin G."/>
            <person name="Darling A.E."/>
            <person name="Wallis C."/>
            <person name="Davis I.J."/>
            <person name="Harris S."/>
            <person name="Eisen J.A."/>
            <person name="Holcombe L.J."/>
            <person name="O'Flynn C."/>
        </authorList>
    </citation>
    <scope>NUCLEOTIDE SEQUENCE [LARGE SCALE GENOMIC DNA]</scope>
    <source>
        <strain evidence="12 13">OH5050</strain>
    </source>
</reference>
<dbReference type="InterPro" id="IPR014027">
    <property type="entry name" value="UDP-Glc/GDP-Man_DH_C"/>
</dbReference>
<keyword evidence="13" id="KW-1185">Reference proteome</keyword>
<dbReference type="PANTHER" id="PTHR43750:SF3">
    <property type="entry name" value="UDP-GLUCOSE 6-DEHYDROGENASE TUAD"/>
    <property type="match status" value="1"/>
</dbReference>
<protein>
    <recommendedName>
        <fullName evidence="3 7">UDP-glucose 6-dehydrogenase</fullName>
        <ecNumber evidence="3 7">1.1.1.22</ecNumber>
    </recommendedName>
</protein>
<dbReference type="GO" id="GO:0006065">
    <property type="term" value="P:UDP-glucuronate biosynthetic process"/>
    <property type="evidence" value="ECO:0007669"/>
    <property type="project" value="UniProtKB-UniPathway"/>
</dbReference>
<dbReference type="OrthoDB" id="5193947at2"/>
<feature type="binding site" evidence="9">
    <location>
        <position position="263"/>
    </location>
    <ligand>
        <name>substrate</name>
    </ligand>
</feature>
<keyword evidence="5 7" id="KW-0520">NAD</keyword>
<dbReference type="PIRSF" id="PIRSF500134">
    <property type="entry name" value="UDPglc_DH_bac"/>
    <property type="match status" value="1"/>
</dbReference>
<comment type="pathway">
    <text evidence="1">Nucleotide-sugar biosynthesis; UDP-alpha-D-glucuronate biosynthesis; UDP-alpha-D-glucuronate from UDP-alpha-D-glucose: step 1/1.</text>
</comment>
<feature type="binding site" evidence="10">
    <location>
        <position position="269"/>
    </location>
    <ligand>
        <name>NAD(+)</name>
        <dbReference type="ChEBI" id="CHEBI:57540"/>
    </ligand>
</feature>
<feature type="binding site" evidence="9">
    <location>
        <position position="210"/>
    </location>
    <ligand>
        <name>substrate</name>
    </ligand>
</feature>
<evidence type="ECO:0000256" key="6">
    <source>
        <dbReference type="ARBA" id="ARBA00047473"/>
    </source>
</evidence>
<dbReference type="EMBL" id="RQZC01000004">
    <property type="protein sequence ID" value="RRD29919.1"/>
    <property type="molecule type" value="Genomic_DNA"/>
</dbReference>
<feature type="binding site" evidence="10">
    <location>
        <position position="153"/>
    </location>
    <ligand>
        <name>NAD(+)</name>
        <dbReference type="ChEBI" id="CHEBI:57540"/>
    </ligand>
</feature>
<evidence type="ECO:0000313" key="13">
    <source>
        <dbReference type="Proteomes" id="UP000271272"/>
    </source>
</evidence>
<dbReference type="PANTHER" id="PTHR43750">
    <property type="entry name" value="UDP-GLUCOSE 6-DEHYDROGENASE TUAD"/>
    <property type="match status" value="1"/>
</dbReference>
<evidence type="ECO:0000256" key="8">
    <source>
        <dbReference type="PIRSR" id="PIRSR500134-1"/>
    </source>
</evidence>
<evidence type="ECO:0000256" key="1">
    <source>
        <dbReference type="ARBA" id="ARBA00004701"/>
    </source>
</evidence>
<comment type="similarity">
    <text evidence="2 7">Belongs to the UDP-glucose/GDP-mannose dehydrogenase family.</text>
</comment>
<dbReference type="Gene3D" id="1.20.5.100">
    <property type="entry name" value="Cytochrome c1, transmembrane anchor, C-terminal"/>
    <property type="match status" value="1"/>
</dbReference>
<dbReference type="GO" id="GO:0000271">
    <property type="term" value="P:polysaccharide biosynthetic process"/>
    <property type="evidence" value="ECO:0007669"/>
    <property type="project" value="InterPro"/>
</dbReference>
<evidence type="ECO:0000256" key="10">
    <source>
        <dbReference type="PIRSR" id="PIRSR500134-3"/>
    </source>
</evidence>
<dbReference type="InterPro" id="IPR028357">
    <property type="entry name" value="UDPglc_DH_bac"/>
</dbReference>
<dbReference type="GO" id="GO:0051287">
    <property type="term" value="F:NAD binding"/>
    <property type="evidence" value="ECO:0007669"/>
    <property type="project" value="InterPro"/>
</dbReference>
<evidence type="ECO:0000259" key="11">
    <source>
        <dbReference type="SMART" id="SM00984"/>
    </source>
</evidence>
<name>A0A3P1V713_9ACTO</name>
<dbReference type="InterPro" id="IPR017476">
    <property type="entry name" value="UDP-Glc/GDP-Man"/>
</dbReference>
<dbReference type="InterPro" id="IPR036220">
    <property type="entry name" value="UDP-Glc/GDP-Man_DH_C_sf"/>
</dbReference>
<dbReference type="Pfam" id="PF00984">
    <property type="entry name" value="UDPG_MGDP_dh"/>
    <property type="match status" value="1"/>
</dbReference>
<organism evidence="12 13">
    <name type="scientific">Actinomyces bowdenii</name>
    <dbReference type="NCBI Taxonomy" id="131109"/>
    <lineage>
        <taxon>Bacteria</taxon>
        <taxon>Bacillati</taxon>
        <taxon>Actinomycetota</taxon>
        <taxon>Actinomycetes</taxon>
        <taxon>Actinomycetales</taxon>
        <taxon>Actinomycetaceae</taxon>
        <taxon>Actinomyces</taxon>
    </lineage>
</organism>
<dbReference type="InterPro" id="IPR014026">
    <property type="entry name" value="UDP-Glc/GDP-Man_DH_dimer"/>
</dbReference>
<feature type="binding site" evidence="10">
    <location>
        <position position="336"/>
    </location>
    <ligand>
        <name>NAD(+)</name>
        <dbReference type="ChEBI" id="CHEBI:57540"/>
    </ligand>
</feature>
<comment type="catalytic activity">
    <reaction evidence="6 7">
        <text>UDP-alpha-D-glucose + 2 NAD(+) + H2O = UDP-alpha-D-glucuronate + 2 NADH + 3 H(+)</text>
        <dbReference type="Rhea" id="RHEA:23596"/>
        <dbReference type="ChEBI" id="CHEBI:15377"/>
        <dbReference type="ChEBI" id="CHEBI:15378"/>
        <dbReference type="ChEBI" id="CHEBI:57540"/>
        <dbReference type="ChEBI" id="CHEBI:57945"/>
        <dbReference type="ChEBI" id="CHEBI:58052"/>
        <dbReference type="ChEBI" id="CHEBI:58885"/>
        <dbReference type="EC" id="1.1.1.22"/>
    </reaction>
</comment>
<sequence length="440" mass="46027">MRISVIGCGYLGAVHAASMAELGHQVVGIDVDARRVGLLAQGRAPFFEPALEDLLARNVAAGNLSFSQDVAEIRGAQVHFLAVGTPQSDSGAADMSYVDSAITSMLPHLGHCTAGTEVVVGKSTVPVGTAARLAGLIGPRGAALVWNPEFLREGFAVKDTLHPDRMVYGLPAQPDLADAATRVLDEVYSSIIAAGAPRLLMDYATAELVKTSANAFLATKISFINAMALICDAAGADVARLAEAIGMDERIGRRFLRAGLGFGGGCLPKDIRAFQACASELGVGHALGFLAEVDRINEAMRASVLAQARSHLGGSAGRAAVTILGAAFKPDSDDMRNSPALDLAQEMAGSVGRIVIHDPAAGPILAARQGLPFEVGRTVEEALAGADLVIIATEWGQYRDLDPRWAASLVREPRVIDGRNCLDAEAWKAAGWAYTGIGRR</sequence>
<evidence type="ECO:0000256" key="5">
    <source>
        <dbReference type="ARBA" id="ARBA00023027"/>
    </source>
</evidence>
<dbReference type="RefSeq" id="WP_124933282.1">
    <property type="nucleotide sequence ID" value="NZ_JAGFOU010000003.1"/>
</dbReference>
<dbReference type="SUPFAM" id="SSF51735">
    <property type="entry name" value="NAD(P)-binding Rossmann-fold domains"/>
    <property type="match status" value="1"/>
</dbReference>
<evidence type="ECO:0000313" key="12">
    <source>
        <dbReference type="EMBL" id="RRD29919.1"/>
    </source>
</evidence>
<feature type="binding site" evidence="10">
    <location>
        <position position="124"/>
    </location>
    <ligand>
        <name>NAD(+)</name>
        <dbReference type="ChEBI" id="CHEBI:57540"/>
    </ligand>
</feature>
<comment type="caution">
    <text evidence="12">The sequence shown here is derived from an EMBL/GenBank/DDBJ whole genome shotgun (WGS) entry which is preliminary data.</text>
</comment>
<dbReference type="SMART" id="SM00984">
    <property type="entry name" value="UDPG_MGDP_dh_C"/>
    <property type="match status" value="1"/>
</dbReference>
<feature type="binding site" evidence="9">
    <location>
        <begin position="150"/>
        <end position="153"/>
    </location>
    <ligand>
        <name>substrate</name>
    </ligand>
</feature>
<dbReference type="SUPFAM" id="SSF48179">
    <property type="entry name" value="6-phosphogluconate dehydrogenase C-terminal domain-like"/>
    <property type="match status" value="1"/>
</dbReference>
<feature type="binding site" evidence="10">
    <location>
        <position position="30"/>
    </location>
    <ligand>
        <name>NAD(+)</name>
        <dbReference type="ChEBI" id="CHEBI:57540"/>
    </ligand>
</feature>
<feature type="domain" description="UDP-glucose/GDP-mannose dehydrogenase C-terminal" evidence="11">
    <location>
        <begin position="322"/>
        <end position="424"/>
    </location>
</feature>
<feature type="active site" description="Nucleophile" evidence="8">
    <location>
        <position position="266"/>
    </location>
</feature>
<dbReference type="GO" id="GO:0003979">
    <property type="term" value="F:UDP-glucose 6-dehydrogenase activity"/>
    <property type="evidence" value="ECO:0007669"/>
    <property type="project" value="UniProtKB-EC"/>
</dbReference>
<dbReference type="Proteomes" id="UP000271272">
    <property type="component" value="Unassembled WGS sequence"/>
</dbReference>
<accession>A0A3P1V713</accession>
<dbReference type="SUPFAM" id="SSF52413">
    <property type="entry name" value="UDP-glucose/GDP-mannose dehydrogenase C-terminal domain"/>
    <property type="match status" value="1"/>
</dbReference>